<accession>A0ACB5T408</accession>
<evidence type="ECO:0000313" key="1">
    <source>
        <dbReference type="EMBL" id="GME81100.1"/>
    </source>
</evidence>
<name>A0ACB5T408_AMBMO</name>
<gene>
    <name evidence="1" type="ORF">Amon02_000476100</name>
</gene>
<organism evidence="1 2">
    <name type="scientific">Ambrosiozyma monospora</name>
    <name type="common">Yeast</name>
    <name type="synonym">Endomycopsis monosporus</name>
    <dbReference type="NCBI Taxonomy" id="43982"/>
    <lineage>
        <taxon>Eukaryota</taxon>
        <taxon>Fungi</taxon>
        <taxon>Dikarya</taxon>
        <taxon>Ascomycota</taxon>
        <taxon>Saccharomycotina</taxon>
        <taxon>Pichiomycetes</taxon>
        <taxon>Pichiales</taxon>
        <taxon>Pichiaceae</taxon>
        <taxon>Ambrosiozyma</taxon>
    </lineage>
</organism>
<sequence length="163" mass="18169">MVSLRKLVPMWVGFRPAFFDSLLDTLGELTIGFPLSPNIESSSLPTHLKVLNLTATEIPEIINIKDLDSVSEVKLRVSDIKASKSQDFLFQRLQEFISTLPSTVKIFKFEDLNKLLGGTLPEDTSFPNSLELKRLQRLGTIAPCMFGIPAIASLRLLRLINGL</sequence>
<dbReference type="EMBL" id="BSXS01003346">
    <property type="protein sequence ID" value="GME81100.1"/>
    <property type="molecule type" value="Genomic_DNA"/>
</dbReference>
<keyword evidence="2" id="KW-1185">Reference proteome</keyword>
<evidence type="ECO:0000313" key="2">
    <source>
        <dbReference type="Proteomes" id="UP001165064"/>
    </source>
</evidence>
<dbReference type="Proteomes" id="UP001165064">
    <property type="component" value="Unassembled WGS sequence"/>
</dbReference>
<comment type="caution">
    <text evidence="1">The sequence shown here is derived from an EMBL/GenBank/DDBJ whole genome shotgun (WGS) entry which is preliminary data.</text>
</comment>
<proteinExistence type="predicted"/>
<reference evidence="1" key="1">
    <citation type="submission" date="2023-04" db="EMBL/GenBank/DDBJ databases">
        <title>Ambrosiozyma monospora NBRC 10751.</title>
        <authorList>
            <person name="Ichikawa N."/>
            <person name="Sato H."/>
            <person name="Tonouchi N."/>
        </authorList>
    </citation>
    <scope>NUCLEOTIDE SEQUENCE</scope>
    <source>
        <strain evidence="1">NBRC 10751</strain>
    </source>
</reference>
<protein>
    <submittedName>
        <fullName evidence="1">Unnamed protein product</fullName>
    </submittedName>
</protein>